<reference evidence="4 5" key="1">
    <citation type="submission" date="2020-04" db="EMBL/GenBank/DDBJ databases">
        <title>Perkinsus olseni comparative genomics.</title>
        <authorList>
            <person name="Bogema D.R."/>
        </authorList>
    </citation>
    <scope>NUCLEOTIDE SEQUENCE [LARGE SCALE GENOMIC DNA]</scope>
    <source>
        <strain evidence="2">ATCC PRA-179</strain>
        <strain evidence="3">ATCC PRA-31</strain>
    </source>
</reference>
<accession>A0A7J6L5B5</accession>
<protein>
    <submittedName>
        <fullName evidence="3">Uncharacterized protein</fullName>
    </submittedName>
</protein>
<gene>
    <name evidence="3" type="ORF">FOL46_008747</name>
    <name evidence="2" type="ORF">FOZ61_009687</name>
</gene>
<evidence type="ECO:0000313" key="5">
    <source>
        <dbReference type="Proteomes" id="UP000572268"/>
    </source>
</evidence>
<proteinExistence type="predicted"/>
<dbReference type="Proteomes" id="UP000570595">
    <property type="component" value="Unassembled WGS sequence"/>
</dbReference>
<evidence type="ECO:0000313" key="3">
    <source>
        <dbReference type="EMBL" id="KAF4654367.1"/>
    </source>
</evidence>
<dbReference type="AlphaFoldDB" id="A0A7J6L5B5"/>
<dbReference type="OrthoDB" id="10399854at2759"/>
<feature type="compositionally biased region" description="Basic and acidic residues" evidence="1">
    <location>
        <begin position="82"/>
        <end position="94"/>
    </location>
</feature>
<dbReference type="EMBL" id="JABAHT010000726">
    <property type="protein sequence ID" value="KAF4652420.1"/>
    <property type="molecule type" value="Genomic_DNA"/>
</dbReference>
<comment type="caution">
    <text evidence="3">The sequence shown here is derived from an EMBL/GenBank/DDBJ whole genome shotgun (WGS) entry which is preliminary data.</text>
</comment>
<sequence length="363" mass="39891">KVAADLNRLTELWAGDRAKKILPTAVAIRRLNHGQVELIIGPERYNLTSTNTPVLKKKPEHSLYSVTTDAADSEIRGLASSSRERERPRIERVRGPSSLAAAQSVGAQRFDEETRRECGASKPSKRPRLEPAVATQTRLHAVRLLHAGVYESELLIPYFAKVFMKIEAELSCSLAFLFGDNTSQVSLGPYRMMISLRTGCLKFDLEDVSVRSRVVGAFRALSKKLSLEGLPRLYATEIEVCGSLSGQVELSIANTRYPMQPTKASIETSRPLETQESRRAVGTPGGAAVESFLGAKSHQPTGRAPPSAPPMQAFQTPRVGFDDADLFEDLWAQLTRSPTEPSPGDLIPDALLDYLDPMHEEVI</sequence>
<evidence type="ECO:0000313" key="2">
    <source>
        <dbReference type="EMBL" id="KAF4652420.1"/>
    </source>
</evidence>
<name>A0A7J6L5B5_PEROL</name>
<evidence type="ECO:0000313" key="4">
    <source>
        <dbReference type="Proteomes" id="UP000570595"/>
    </source>
</evidence>
<dbReference type="Proteomes" id="UP000572268">
    <property type="component" value="Unassembled WGS sequence"/>
</dbReference>
<feature type="non-terminal residue" evidence="3">
    <location>
        <position position="1"/>
    </location>
</feature>
<feature type="region of interest" description="Disordered" evidence="1">
    <location>
        <begin position="76"/>
        <end position="95"/>
    </location>
</feature>
<organism evidence="3 5">
    <name type="scientific">Perkinsus olseni</name>
    <name type="common">Perkinsus atlanticus</name>
    <dbReference type="NCBI Taxonomy" id="32597"/>
    <lineage>
        <taxon>Eukaryota</taxon>
        <taxon>Sar</taxon>
        <taxon>Alveolata</taxon>
        <taxon>Perkinsozoa</taxon>
        <taxon>Perkinsea</taxon>
        <taxon>Perkinsida</taxon>
        <taxon>Perkinsidae</taxon>
        <taxon>Perkinsus</taxon>
    </lineage>
</organism>
<feature type="region of interest" description="Disordered" evidence="1">
    <location>
        <begin position="111"/>
        <end position="130"/>
    </location>
</feature>
<dbReference type="EMBL" id="JABANN010000726">
    <property type="protein sequence ID" value="KAF4654367.1"/>
    <property type="molecule type" value="Genomic_DNA"/>
</dbReference>
<evidence type="ECO:0000256" key="1">
    <source>
        <dbReference type="SAM" id="MobiDB-lite"/>
    </source>
</evidence>